<dbReference type="Gene3D" id="3.30.565.10">
    <property type="entry name" value="Histidine kinase-like ATPase, C-terminal domain"/>
    <property type="match status" value="1"/>
</dbReference>
<evidence type="ECO:0000313" key="16">
    <source>
        <dbReference type="EMBL" id="TSB47624.1"/>
    </source>
</evidence>
<dbReference type="PROSITE" id="PS50109">
    <property type="entry name" value="HIS_KIN"/>
    <property type="match status" value="1"/>
</dbReference>
<evidence type="ECO:0000256" key="1">
    <source>
        <dbReference type="ARBA" id="ARBA00000085"/>
    </source>
</evidence>
<dbReference type="Pfam" id="PF00512">
    <property type="entry name" value="HisKA"/>
    <property type="match status" value="1"/>
</dbReference>
<evidence type="ECO:0000256" key="13">
    <source>
        <dbReference type="ARBA" id="ARBA00023136"/>
    </source>
</evidence>
<dbReference type="InterPro" id="IPR004358">
    <property type="entry name" value="Sig_transdc_His_kin-like_C"/>
</dbReference>
<name>A0A554A1R0_9BACI</name>
<evidence type="ECO:0000256" key="6">
    <source>
        <dbReference type="ARBA" id="ARBA00022679"/>
    </source>
</evidence>
<evidence type="ECO:0000259" key="15">
    <source>
        <dbReference type="PROSITE" id="PS50109"/>
    </source>
</evidence>
<dbReference type="FunFam" id="1.10.287.130:FF:000008">
    <property type="entry name" value="Two-component sensor histidine kinase"/>
    <property type="match status" value="1"/>
</dbReference>
<sequence>MRQHFVKTFSWSALLGIAFVGLNTLLSNIGNIASLMRTLDVFRQIAIPVIIIIGAIAVILMMTVLKFKLSWFKDSSMRKQYAAGPLDVRLVLLMISAWFTLLFFSWSGFDGFQFLYYINIDFFVMITIYFFFIWLTLHQLVWLYLEIEDSEYFINKMKKGFAVSTYKMLGDAFKDISLFFKLILVFIVIFMWGFGTSLLFISEGSVIFPYLVCVFFVGFPTLFLFFTKLGYFNRVLAQTEQLTQGRVGVPVQIKGHSFIASHATNINKLREGISHSVTEQAKSERMKTELITNVSHDLRTPLTSIITYTDLLKNPELSAEERQSYVDVLARKSDRLKLLIDDLFDVSKMASGQIELDKTDIELKQLIQQAVVEHQEAFEAENLDLRLKLPEEDVIVQVDGQKWWRMLDNLLLNAAKYSLPGTRVYITVNRQGSATTLVIKNTSRFELSENPDELFERFKRADEARHTEGSGLGLAIAQSIAELHGGSLKLDIDGDLFKVTVRIKHSIQPLSA</sequence>
<comment type="caution">
    <text evidence="16">The sequence shown here is derived from an EMBL/GenBank/DDBJ whole genome shotgun (WGS) entry which is preliminary data.</text>
</comment>
<keyword evidence="12" id="KW-0902">Two-component regulatory system</keyword>
<accession>A0A554A1R0</accession>
<evidence type="ECO:0000256" key="3">
    <source>
        <dbReference type="ARBA" id="ARBA00012438"/>
    </source>
</evidence>
<comment type="catalytic activity">
    <reaction evidence="1">
        <text>ATP + protein L-histidine = ADP + protein N-phospho-L-histidine.</text>
        <dbReference type="EC" id="2.7.13.3"/>
    </reaction>
</comment>
<evidence type="ECO:0000313" key="17">
    <source>
        <dbReference type="Proteomes" id="UP000318521"/>
    </source>
</evidence>
<dbReference type="InterPro" id="IPR003594">
    <property type="entry name" value="HATPase_dom"/>
</dbReference>
<dbReference type="EC" id="2.7.13.3" evidence="3"/>
<dbReference type="InterPro" id="IPR050398">
    <property type="entry name" value="HssS/ArlS-like"/>
</dbReference>
<dbReference type="SMART" id="SM00387">
    <property type="entry name" value="HATPase_c"/>
    <property type="match status" value="1"/>
</dbReference>
<gene>
    <name evidence="16" type="ORF">FN960_03625</name>
</gene>
<keyword evidence="13 14" id="KW-0472">Membrane</keyword>
<dbReference type="PRINTS" id="PR00344">
    <property type="entry name" value="BCTRLSENSOR"/>
</dbReference>
<dbReference type="CDD" id="cd00082">
    <property type="entry name" value="HisKA"/>
    <property type="match status" value="1"/>
</dbReference>
<keyword evidence="11 14" id="KW-1133">Transmembrane helix</keyword>
<keyword evidence="8" id="KW-0547">Nucleotide-binding</keyword>
<dbReference type="PANTHER" id="PTHR45528:SF1">
    <property type="entry name" value="SENSOR HISTIDINE KINASE CPXA"/>
    <property type="match status" value="1"/>
</dbReference>
<dbReference type="Gene3D" id="1.10.287.130">
    <property type="match status" value="1"/>
</dbReference>
<evidence type="ECO:0000256" key="2">
    <source>
        <dbReference type="ARBA" id="ARBA00004651"/>
    </source>
</evidence>
<dbReference type="SMART" id="SM00388">
    <property type="entry name" value="HisKA"/>
    <property type="match status" value="1"/>
</dbReference>
<dbReference type="InterPro" id="IPR003661">
    <property type="entry name" value="HisK_dim/P_dom"/>
</dbReference>
<dbReference type="InterPro" id="IPR005467">
    <property type="entry name" value="His_kinase_dom"/>
</dbReference>
<proteinExistence type="predicted"/>
<dbReference type="GO" id="GO:0000155">
    <property type="term" value="F:phosphorelay sensor kinase activity"/>
    <property type="evidence" value="ECO:0007669"/>
    <property type="project" value="InterPro"/>
</dbReference>
<evidence type="ECO:0000256" key="4">
    <source>
        <dbReference type="ARBA" id="ARBA00022475"/>
    </source>
</evidence>
<dbReference type="AlphaFoldDB" id="A0A554A1R0"/>
<evidence type="ECO:0000256" key="7">
    <source>
        <dbReference type="ARBA" id="ARBA00022692"/>
    </source>
</evidence>
<dbReference type="SUPFAM" id="SSF55874">
    <property type="entry name" value="ATPase domain of HSP90 chaperone/DNA topoisomerase II/histidine kinase"/>
    <property type="match status" value="1"/>
</dbReference>
<dbReference type="Pfam" id="PF02518">
    <property type="entry name" value="HATPase_c"/>
    <property type="match status" value="1"/>
</dbReference>
<dbReference type="RefSeq" id="WP_143847047.1">
    <property type="nucleotide sequence ID" value="NZ_VLXZ01000002.1"/>
</dbReference>
<evidence type="ECO:0000256" key="8">
    <source>
        <dbReference type="ARBA" id="ARBA00022741"/>
    </source>
</evidence>
<feature type="transmembrane region" description="Helical" evidence="14">
    <location>
        <begin position="207"/>
        <end position="226"/>
    </location>
</feature>
<evidence type="ECO:0000256" key="11">
    <source>
        <dbReference type="ARBA" id="ARBA00022989"/>
    </source>
</evidence>
<keyword evidence="7 14" id="KW-0812">Transmembrane</keyword>
<dbReference type="EMBL" id="VLXZ01000002">
    <property type="protein sequence ID" value="TSB47624.1"/>
    <property type="molecule type" value="Genomic_DNA"/>
</dbReference>
<comment type="subcellular location">
    <subcellularLocation>
        <location evidence="2">Cell membrane</location>
        <topology evidence="2">Multi-pass membrane protein</topology>
    </subcellularLocation>
</comment>
<dbReference type="InterPro" id="IPR036097">
    <property type="entry name" value="HisK_dim/P_sf"/>
</dbReference>
<feature type="domain" description="Histidine kinase" evidence="15">
    <location>
        <begin position="293"/>
        <end position="507"/>
    </location>
</feature>
<dbReference type="InterPro" id="IPR036890">
    <property type="entry name" value="HATPase_C_sf"/>
</dbReference>
<evidence type="ECO:0000256" key="12">
    <source>
        <dbReference type="ARBA" id="ARBA00023012"/>
    </source>
</evidence>
<reference evidence="16 17" key="1">
    <citation type="submission" date="2019-07" db="EMBL/GenBank/DDBJ databases">
        <authorList>
            <person name="Park Y.J."/>
            <person name="Jeong S.E."/>
            <person name="Jung H.S."/>
        </authorList>
    </citation>
    <scope>NUCLEOTIDE SEQUENCE [LARGE SCALE GENOMIC DNA]</scope>
    <source>
        <strain evidence="17">P16(2019)</strain>
    </source>
</reference>
<feature type="transmembrane region" description="Helical" evidence="14">
    <location>
        <begin position="114"/>
        <end position="137"/>
    </location>
</feature>
<evidence type="ECO:0000256" key="5">
    <source>
        <dbReference type="ARBA" id="ARBA00022553"/>
    </source>
</evidence>
<dbReference type="GO" id="GO:0005886">
    <property type="term" value="C:plasma membrane"/>
    <property type="evidence" value="ECO:0007669"/>
    <property type="project" value="UniProtKB-SubCell"/>
</dbReference>
<evidence type="ECO:0000256" key="9">
    <source>
        <dbReference type="ARBA" id="ARBA00022777"/>
    </source>
</evidence>
<feature type="transmembrane region" description="Helical" evidence="14">
    <location>
        <begin position="178"/>
        <end position="201"/>
    </location>
</feature>
<dbReference type="Proteomes" id="UP000318521">
    <property type="component" value="Unassembled WGS sequence"/>
</dbReference>
<feature type="transmembrane region" description="Helical" evidence="14">
    <location>
        <begin position="12"/>
        <end position="33"/>
    </location>
</feature>
<dbReference type="SUPFAM" id="SSF47384">
    <property type="entry name" value="Homodimeric domain of signal transducing histidine kinase"/>
    <property type="match status" value="1"/>
</dbReference>
<dbReference type="GO" id="GO:0005524">
    <property type="term" value="F:ATP binding"/>
    <property type="evidence" value="ECO:0007669"/>
    <property type="project" value="UniProtKB-KW"/>
</dbReference>
<dbReference type="OrthoDB" id="9792991at2"/>
<feature type="transmembrane region" description="Helical" evidence="14">
    <location>
        <begin position="45"/>
        <end position="65"/>
    </location>
</feature>
<evidence type="ECO:0000256" key="14">
    <source>
        <dbReference type="SAM" id="Phobius"/>
    </source>
</evidence>
<feature type="transmembrane region" description="Helical" evidence="14">
    <location>
        <begin position="86"/>
        <end position="108"/>
    </location>
</feature>
<organism evidence="16 17">
    <name type="scientific">Alkalicoccobacillus porphyridii</name>
    <dbReference type="NCBI Taxonomy" id="2597270"/>
    <lineage>
        <taxon>Bacteria</taxon>
        <taxon>Bacillati</taxon>
        <taxon>Bacillota</taxon>
        <taxon>Bacilli</taxon>
        <taxon>Bacillales</taxon>
        <taxon>Bacillaceae</taxon>
        <taxon>Alkalicoccobacillus</taxon>
    </lineage>
</organism>
<keyword evidence="9 16" id="KW-0418">Kinase</keyword>
<keyword evidence="5" id="KW-0597">Phosphoprotein</keyword>
<keyword evidence="17" id="KW-1185">Reference proteome</keyword>
<evidence type="ECO:0000256" key="10">
    <source>
        <dbReference type="ARBA" id="ARBA00022840"/>
    </source>
</evidence>
<keyword evidence="10" id="KW-0067">ATP-binding</keyword>
<protein>
    <recommendedName>
        <fullName evidence="3">histidine kinase</fullName>
        <ecNumber evidence="3">2.7.13.3</ecNumber>
    </recommendedName>
</protein>
<keyword evidence="4" id="KW-1003">Cell membrane</keyword>
<dbReference type="PANTHER" id="PTHR45528">
    <property type="entry name" value="SENSOR HISTIDINE KINASE CPXA"/>
    <property type="match status" value="1"/>
</dbReference>
<keyword evidence="6" id="KW-0808">Transferase</keyword>